<evidence type="ECO:0000313" key="9">
    <source>
        <dbReference type="EnsemblMetazoa" id="XP_014249324.1"/>
    </source>
</evidence>
<feature type="transmembrane region" description="Helical" evidence="7">
    <location>
        <begin position="121"/>
        <end position="141"/>
    </location>
</feature>
<dbReference type="OrthoDB" id="430659at2759"/>
<name>A0A8I6RPS0_CIMLE</name>
<evidence type="ECO:0000256" key="6">
    <source>
        <dbReference type="ARBA" id="ARBA00023315"/>
    </source>
</evidence>
<keyword evidence="6 7" id="KW-0012">Acyltransferase</keyword>
<evidence type="ECO:0000313" key="10">
    <source>
        <dbReference type="Proteomes" id="UP000494040"/>
    </source>
</evidence>
<comment type="domain">
    <text evidence="7">The DHHC domain is required for palmitoyltransferase activity.</text>
</comment>
<feature type="transmembrane region" description="Helical" evidence="7">
    <location>
        <begin position="96"/>
        <end position="114"/>
    </location>
</feature>
<dbReference type="PANTHER" id="PTHR12246">
    <property type="entry name" value="PALMITOYLTRANSFERASE ZDHHC16"/>
    <property type="match status" value="1"/>
</dbReference>
<comment type="similarity">
    <text evidence="7">Belongs to the DHHC palmitoyltransferase family.</text>
</comment>
<protein>
    <recommendedName>
        <fullName evidence="7">Palmitoyltransferase</fullName>
        <ecNumber evidence="7">2.3.1.225</ecNumber>
    </recommendedName>
</protein>
<reference evidence="9" key="1">
    <citation type="submission" date="2022-01" db="UniProtKB">
        <authorList>
            <consortium name="EnsemblMetazoa"/>
        </authorList>
    </citation>
    <scope>IDENTIFICATION</scope>
</reference>
<dbReference type="InterPro" id="IPR001594">
    <property type="entry name" value="Palmitoyltrfase_DHHC"/>
</dbReference>
<evidence type="ECO:0000256" key="2">
    <source>
        <dbReference type="ARBA" id="ARBA00022679"/>
    </source>
</evidence>
<dbReference type="InterPro" id="IPR039859">
    <property type="entry name" value="PFA4/ZDH16/20/ERF2-like"/>
</dbReference>
<evidence type="ECO:0000259" key="8">
    <source>
        <dbReference type="Pfam" id="PF01529"/>
    </source>
</evidence>
<sequence>MSNTLCCCEFVDESGEMNHILACCCNCQELDLCCDRLISCQRVPSDLLMKVMIKSNDRLRIPWKGGARKFNKDAILPIFVLPLSLLWAAQGWWMSVLIFPFMPLFLLYAHLLYMELYPQTYFFYVWNIASTLVTCCVFEGVGVSLLEIRTDENIIFLILTIAVFFCIFKVRRLEKLSVVVNDVEDGDCLVNKVCSDCNIHIPLRAYHCHICQACILKKNQHCAWLNCCIGQSNHFWYIMFLVSNLSQLLLCSNLILTTACHPFKVFGSPIMLPDDCSDVYFDSQYATCFVTAIYCLEVAIFIGAVLVHESWLISLGITGQEYRNRSKRSGCYGLFMPRPFSKGFIRNWFMFWRGAYMAHSSYKI</sequence>
<comment type="catalytic activity">
    <reaction evidence="7">
        <text>L-cysteinyl-[protein] + hexadecanoyl-CoA = S-hexadecanoyl-L-cysteinyl-[protein] + CoA</text>
        <dbReference type="Rhea" id="RHEA:36683"/>
        <dbReference type="Rhea" id="RHEA-COMP:10131"/>
        <dbReference type="Rhea" id="RHEA-COMP:11032"/>
        <dbReference type="ChEBI" id="CHEBI:29950"/>
        <dbReference type="ChEBI" id="CHEBI:57287"/>
        <dbReference type="ChEBI" id="CHEBI:57379"/>
        <dbReference type="ChEBI" id="CHEBI:74151"/>
        <dbReference type="EC" id="2.3.1.225"/>
    </reaction>
</comment>
<dbReference type="RefSeq" id="XP_014249324.1">
    <property type="nucleotide sequence ID" value="XM_014393838.2"/>
</dbReference>
<proteinExistence type="inferred from homology"/>
<evidence type="ECO:0000256" key="1">
    <source>
        <dbReference type="ARBA" id="ARBA00004141"/>
    </source>
</evidence>
<dbReference type="EC" id="2.3.1.225" evidence="7"/>
<keyword evidence="3 7" id="KW-0812">Transmembrane</keyword>
<feature type="domain" description="Palmitoyltransferase DHHC" evidence="8">
    <location>
        <begin position="191"/>
        <end position="324"/>
    </location>
</feature>
<dbReference type="Pfam" id="PF01529">
    <property type="entry name" value="DHHC"/>
    <property type="match status" value="1"/>
</dbReference>
<evidence type="ECO:0000256" key="4">
    <source>
        <dbReference type="ARBA" id="ARBA00022989"/>
    </source>
</evidence>
<dbReference type="KEGG" id="clec:106666559"/>
<comment type="subcellular location">
    <subcellularLocation>
        <location evidence="1">Membrane</location>
        <topology evidence="1">Multi-pass membrane protein</topology>
    </subcellularLocation>
</comment>
<keyword evidence="5 7" id="KW-0472">Membrane</keyword>
<dbReference type="GO" id="GO:0019706">
    <property type="term" value="F:protein-cysteine S-palmitoyltransferase activity"/>
    <property type="evidence" value="ECO:0007669"/>
    <property type="project" value="UniProtKB-EC"/>
</dbReference>
<dbReference type="EnsemblMetazoa" id="XM_014393838.2">
    <property type="protein sequence ID" value="XP_014249324.1"/>
    <property type="gene ID" value="LOC106666559"/>
</dbReference>
<evidence type="ECO:0000256" key="7">
    <source>
        <dbReference type="RuleBase" id="RU079119"/>
    </source>
</evidence>
<feature type="transmembrane region" description="Helical" evidence="7">
    <location>
        <begin position="153"/>
        <end position="170"/>
    </location>
</feature>
<feature type="transmembrane region" description="Helical" evidence="7">
    <location>
        <begin position="284"/>
        <end position="307"/>
    </location>
</feature>
<evidence type="ECO:0000256" key="5">
    <source>
        <dbReference type="ARBA" id="ARBA00023136"/>
    </source>
</evidence>
<feature type="transmembrane region" description="Helical" evidence="7">
    <location>
        <begin position="74"/>
        <end position="90"/>
    </location>
</feature>
<dbReference type="OMA" id="GNWSEFM"/>
<dbReference type="Proteomes" id="UP000494040">
    <property type="component" value="Unassembled WGS sequence"/>
</dbReference>
<dbReference type="GO" id="GO:0016020">
    <property type="term" value="C:membrane"/>
    <property type="evidence" value="ECO:0007669"/>
    <property type="project" value="UniProtKB-SubCell"/>
</dbReference>
<dbReference type="PROSITE" id="PS50216">
    <property type="entry name" value="DHHC"/>
    <property type="match status" value="1"/>
</dbReference>
<keyword evidence="2 7" id="KW-0808">Transferase</keyword>
<organism evidence="9 10">
    <name type="scientific">Cimex lectularius</name>
    <name type="common">Bed bug</name>
    <name type="synonym">Acanthia lectularia</name>
    <dbReference type="NCBI Taxonomy" id="79782"/>
    <lineage>
        <taxon>Eukaryota</taxon>
        <taxon>Metazoa</taxon>
        <taxon>Ecdysozoa</taxon>
        <taxon>Arthropoda</taxon>
        <taxon>Hexapoda</taxon>
        <taxon>Insecta</taxon>
        <taxon>Pterygota</taxon>
        <taxon>Neoptera</taxon>
        <taxon>Paraneoptera</taxon>
        <taxon>Hemiptera</taxon>
        <taxon>Heteroptera</taxon>
        <taxon>Panheteroptera</taxon>
        <taxon>Cimicomorpha</taxon>
        <taxon>Cimicidae</taxon>
        <taxon>Cimex</taxon>
    </lineage>
</organism>
<keyword evidence="4 7" id="KW-1133">Transmembrane helix</keyword>
<keyword evidence="10" id="KW-1185">Reference proteome</keyword>
<dbReference type="AlphaFoldDB" id="A0A8I6RPS0"/>
<dbReference type="CTD" id="33516"/>
<accession>A0A8I6RPS0</accession>
<feature type="transmembrane region" description="Helical" evidence="7">
    <location>
        <begin position="235"/>
        <end position="256"/>
    </location>
</feature>
<evidence type="ECO:0000256" key="3">
    <source>
        <dbReference type="ARBA" id="ARBA00022692"/>
    </source>
</evidence>
<dbReference type="GeneID" id="106666559"/>